<feature type="compositionally biased region" description="Polar residues" evidence="6">
    <location>
        <begin position="208"/>
        <end position="217"/>
    </location>
</feature>
<feature type="region of interest" description="Disordered" evidence="6">
    <location>
        <begin position="141"/>
        <end position="231"/>
    </location>
</feature>
<comment type="caution">
    <text evidence="8">The sequence shown here is derived from an EMBL/GenBank/DDBJ whole genome shotgun (WGS) entry which is preliminary data.</text>
</comment>
<keyword evidence="5 7" id="KW-0472">Membrane</keyword>
<dbReference type="EMBL" id="BLLK01000069">
    <property type="protein sequence ID" value="GFH59571.1"/>
    <property type="molecule type" value="Genomic_DNA"/>
</dbReference>
<feature type="transmembrane region" description="Helical" evidence="7">
    <location>
        <begin position="665"/>
        <end position="686"/>
    </location>
</feature>
<evidence type="ECO:0000313" key="8">
    <source>
        <dbReference type="EMBL" id="GFH59571.1"/>
    </source>
</evidence>
<dbReference type="PANTHER" id="PTHR12385:SF4">
    <property type="entry name" value="PROTEIN PNS1"/>
    <property type="match status" value="1"/>
</dbReference>
<feature type="region of interest" description="Disordered" evidence="6">
    <location>
        <begin position="418"/>
        <end position="517"/>
    </location>
</feature>
<dbReference type="Pfam" id="PF04515">
    <property type="entry name" value="Choline_transpo"/>
    <property type="match status" value="1"/>
</dbReference>
<protein>
    <submittedName>
        <fullName evidence="8">Uncharacterized protein</fullName>
    </submittedName>
</protein>
<feature type="compositionally biased region" description="Basic and acidic residues" evidence="6">
    <location>
        <begin position="418"/>
        <end position="428"/>
    </location>
</feature>
<gene>
    <name evidence="8" type="ORF">CTEN210_16047</name>
</gene>
<organism evidence="8 9">
    <name type="scientific">Chaetoceros tenuissimus</name>
    <dbReference type="NCBI Taxonomy" id="426638"/>
    <lineage>
        <taxon>Eukaryota</taxon>
        <taxon>Sar</taxon>
        <taxon>Stramenopiles</taxon>
        <taxon>Ochrophyta</taxon>
        <taxon>Bacillariophyta</taxon>
        <taxon>Coscinodiscophyceae</taxon>
        <taxon>Chaetocerotophycidae</taxon>
        <taxon>Chaetocerotales</taxon>
        <taxon>Chaetocerotaceae</taxon>
        <taxon>Chaetoceros</taxon>
    </lineage>
</organism>
<feature type="compositionally biased region" description="Polar residues" evidence="6">
    <location>
        <begin position="174"/>
        <end position="196"/>
    </location>
</feature>
<feature type="transmembrane region" description="Helical" evidence="7">
    <location>
        <begin position="980"/>
        <end position="1000"/>
    </location>
</feature>
<evidence type="ECO:0000256" key="4">
    <source>
        <dbReference type="ARBA" id="ARBA00022989"/>
    </source>
</evidence>
<feature type="transmembrane region" description="Helical" evidence="7">
    <location>
        <begin position="762"/>
        <end position="785"/>
    </location>
</feature>
<evidence type="ECO:0000256" key="7">
    <source>
        <dbReference type="SAM" id="Phobius"/>
    </source>
</evidence>
<feature type="region of interest" description="Disordered" evidence="6">
    <location>
        <begin position="1"/>
        <end position="118"/>
    </location>
</feature>
<feature type="transmembrane region" description="Helical" evidence="7">
    <location>
        <begin position="1015"/>
        <end position="1034"/>
    </location>
</feature>
<keyword evidence="9" id="KW-1185">Reference proteome</keyword>
<accession>A0AAD3DAC2</accession>
<name>A0AAD3DAC2_9STRA</name>
<dbReference type="InterPro" id="IPR007603">
    <property type="entry name" value="Choline_transptr-like"/>
</dbReference>
<evidence type="ECO:0000256" key="1">
    <source>
        <dbReference type="ARBA" id="ARBA00004141"/>
    </source>
</evidence>
<evidence type="ECO:0000256" key="3">
    <source>
        <dbReference type="ARBA" id="ARBA00022692"/>
    </source>
</evidence>
<keyword evidence="3 7" id="KW-0812">Transmembrane</keyword>
<feature type="compositionally biased region" description="Acidic residues" evidence="6">
    <location>
        <begin position="296"/>
        <end position="307"/>
    </location>
</feature>
<evidence type="ECO:0000313" key="9">
    <source>
        <dbReference type="Proteomes" id="UP001054902"/>
    </source>
</evidence>
<reference evidence="8 9" key="1">
    <citation type="journal article" date="2021" name="Sci. Rep.">
        <title>The genome of the diatom Chaetoceros tenuissimus carries an ancient integrated fragment of an extant virus.</title>
        <authorList>
            <person name="Hongo Y."/>
            <person name="Kimura K."/>
            <person name="Takaki Y."/>
            <person name="Yoshida Y."/>
            <person name="Baba S."/>
            <person name="Kobayashi G."/>
            <person name="Nagasaki K."/>
            <person name="Hano T."/>
            <person name="Tomaru Y."/>
        </authorList>
    </citation>
    <scope>NUCLEOTIDE SEQUENCE [LARGE SCALE GENOMIC DNA]</scope>
    <source>
        <strain evidence="8 9">NIES-3715</strain>
    </source>
</reference>
<feature type="region of interest" description="Disordered" evidence="6">
    <location>
        <begin position="273"/>
        <end position="318"/>
    </location>
</feature>
<proteinExistence type="inferred from homology"/>
<dbReference type="GO" id="GO:0022857">
    <property type="term" value="F:transmembrane transporter activity"/>
    <property type="evidence" value="ECO:0007669"/>
    <property type="project" value="InterPro"/>
</dbReference>
<dbReference type="AlphaFoldDB" id="A0AAD3DAC2"/>
<feature type="compositionally biased region" description="Polar residues" evidence="6">
    <location>
        <begin position="469"/>
        <end position="484"/>
    </location>
</feature>
<feature type="transmembrane region" description="Helical" evidence="7">
    <location>
        <begin position="595"/>
        <end position="616"/>
    </location>
</feature>
<keyword evidence="4 7" id="KW-1133">Transmembrane helix</keyword>
<evidence type="ECO:0000256" key="6">
    <source>
        <dbReference type="SAM" id="MobiDB-lite"/>
    </source>
</evidence>
<evidence type="ECO:0000256" key="2">
    <source>
        <dbReference type="ARBA" id="ARBA00007168"/>
    </source>
</evidence>
<feature type="transmembrane region" description="Helical" evidence="7">
    <location>
        <begin position="805"/>
        <end position="824"/>
    </location>
</feature>
<feature type="compositionally biased region" description="Basic residues" evidence="6">
    <location>
        <begin position="54"/>
        <end position="66"/>
    </location>
</feature>
<evidence type="ECO:0000256" key="5">
    <source>
        <dbReference type="ARBA" id="ARBA00023136"/>
    </source>
</evidence>
<feature type="compositionally biased region" description="Low complexity" evidence="6">
    <location>
        <begin position="451"/>
        <end position="462"/>
    </location>
</feature>
<comment type="similarity">
    <text evidence="2">Belongs to the CTL (choline transporter-like) family.</text>
</comment>
<dbReference type="Proteomes" id="UP001054902">
    <property type="component" value="Unassembled WGS sequence"/>
</dbReference>
<feature type="transmembrane region" description="Helical" evidence="7">
    <location>
        <begin position="693"/>
        <end position="715"/>
    </location>
</feature>
<dbReference type="GO" id="GO:0016020">
    <property type="term" value="C:membrane"/>
    <property type="evidence" value="ECO:0007669"/>
    <property type="project" value="UniProtKB-SubCell"/>
</dbReference>
<feature type="compositionally biased region" description="Low complexity" evidence="6">
    <location>
        <begin position="19"/>
        <end position="46"/>
    </location>
</feature>
<comment type="subcellular location">
    <subcellularLocation>
        <location evidence="1">Membrane</location>
        <topology evidence="1">Multi-pass membrane protein</topology>
    </subcellularLocation>
</comment>
<feature type="compositionally biased region" description="Basic and acidic residues" evidence="6">
    <location>
        <begin position="149"/>
        <end position="170"/>
    </location>
</feature>
<dbReference type="PANTHER" id="PTHR12385">
    <property type="entry name" value="CHOLINE TRANSPORTER-LIKE (SLC FAMILY 44)"/>
    <property type="match status" value="1"/>
</dbReference>
<feature type="transmembrane region" description="Helical" evidence="7">
    <location>
        <begin position="721"/>
        <end position="741"/>
    </location>
</feature>
<feature type="compositionally biased region" description="Basic and acidic residues" evidence="6">
    <location>
        <begin position="279"/>
        <end position="290"/>
    </location>
</feature>
<feature type="compositionally biased region" description="Polar residues" evidence="6">
    <location>
        <begin position="436"/>
        <end position="450"/>
    </location>
</feature>
<sequence length="1109" mass="122098">MSSRSNTPEWFGGDGGRPSSSSLKTKRSSSNSSSRRSSSSRKSSSSADGTSPNRKSKRKSHKRRKSREVNMADVLDGSGGSQSTSKTSKSEGQRVNGKNTAAKIKSPPRIPANTAATATLSDEVLEPSSLEKKPSFVQRIFGFGSSSSNRDDDSSKLKDDGESLDIERKKAAVPSQTMDDTAIHTSTSLEQENSDTPPRPSHRRVYSDVSSDHNISVSAPADIFRHGSPDNMAGIVSQTSFPPATRMPSTTAQYTHQLNVPLETAAKQGYTHPLNAPLSEERKRELEKSAEFSGTESEELVYSEDESTSAIPKSPYPIQTRNERGANYPYQQPYAHPQQNEQQQLLEQHRLMALAPDRYPRAPYMHQYGALDPRMNMDGDGVHSPVNEFYISEDETLMSESSRRRTWKDDFRERRSFRGLQENDHAIPEEDEDNTESTSLLASPKPITQESSFRSNTSNGSSGERKSVTIATPPSVNGGNSSPASDERPPPIQSLSIETRPRSIMRMPSTGTATTTGTSVYHTLSTRNMSRKEMRKLSRRIEIEVDRSERIQAVTRSGHIDALDWSMHVPQHARGQNFAAGFFPTEERKAHDIPFAFLFLCQIGVIIYVALIYGGATVLPPSTDTTTSGSPYDESDPFNINTDDPFSVPITSKWDENIRVDYSNAFQLACITALYATSLSALFVGMMMILGKALILTILSLFMIICIGFGSVGFAFSPFNFIPIIGFVALFMVIAYTSVVYERIPFASVNLDTALHGIKASADVLAIAILMMFLAFGWTIVWIIAFLGVYDQVLSSPNMSVEGHYSYKAILIYSGMLLSFIWTLNVGKNIIHVTVAGVIASWWTDPDNLHTCCNSVLRENFGLSLTSSFGSICLGSLVSPTLTFAKNTISICNLRTTTSHELGKSSRGIGEQSVLSDPSNLAQLPIVTSPFDGAIKYFNDYGFTFIGLFREKFSESSRKATEIFEIREWVGVVHDQMIEMVMNIIIVVITAGTGLLGLVIEEFDDYSFTSLRQPTTTAFLIGCFVGNIISQVCIKVIKSAVKTVYVCFALAPLKFHENHQALSTEMRKAWGGVWLDEYEDLVPITESNSIDRGETIASVLSNSGVGDSY</sequence>